<reference evidence="2" key="1">
    <citation type="journal article" date="2019" name="Int. J. Syst. Evol. Microbiol.">
        <title>The Global Catalogue of Microorganisms (GCM) 10K type strain sequencing project: providing services to taxonomists for standard genome sequencing and annotation.</title>
        <authorList>
            <consortium name="The Broad Institute Genomics Platform"/>
            <consortium name="The Broad Institute Genome Sequencing Center for Infectious Disease"/>
            <person name="Wu L."/>
            <person name="Ma J."/>
        </authorList>
    </citation>
    <scope>NUCLEOTIDE SEQUENCE [LARGE SCALE GENOMIC DNA]</scope>
    <source>
        <strain evidence="2">JCM 14370</strain>
    </source>
</reference>
<organism evidence="1 2">
    <name type="scientific">Deinococcus roseus</name>
    <dbReference type="NCBI Taxonomy" id="392414"/>
    <lineage>
        <taxon>Bacteria</taxon>
        <taxon>Thermotogati</taxon>
        <taxon>Deinococcota</taxon>
        <taxon>Deinococci</taxon>
        <taxon>Deinococcales</taxon>
        <taxon>Deinococcaceae</taxon>
        <taxon>Deinococcus</taxon>
    </lineage>
</organism>
<sequence>MTQSRFADDFKLQVLSEVRSGRKSVSQVCREYGFTDQTFYNWRNRFSDLPDAGFTAGFSADDELQRLKRENDRLKLMVGDLSLQLHQLQQALMVTHRK</sequence>
<name>A0ABQ2CZE7_9DEIO</name>
<dbReference type="InterPro" id="IPR052546">
    <property type="entry name" value="Transposase_8_domain"/>
</dbReference>
<evidence type="ECO:0000313" key="1">
    <source>
        <dbReference type="EMBL" id="GGJ35826.1"/>
    </source>
</evidence>
<dbReference type="SUPFAM" id="SSF46689">
    <property type="entry name" value="Homeodomain-like"/>
    <property type="match status" value="1"/>
</dbReference>
<dbReference type="InterPro" id="IPR002514">
    <property type="entry name" value="Transposase_8"/>
</dbReference>
<dbReference type="EMBL" id="BMOD01000007">
    <property type="protein sequence ID" value="GGJ35826.1"/>
    <property type="molecule type" value="Genomic_DNA"/>
</dbReference>
<dbReference type="PANTHER" id="PTHR33609:SF1">
    <property type="entry name" value="TRANSPOSASE"/>
    <property type="match status" value="1"/>
</dbReference>
<evidence type="ECO:0000313" key="2">
    <source>
        <dbReference type="Proteomes" id="UP000632222"/>
    </source>
</evidence>
<dbReference type="RefSeq" id="WP_189002786.1">
    <property type="nucleotide sequence ID" value="NZ_BMOD01000007.1"/>
</dbReference>
<dbReference type="Gene3D" id="1.10.10.10">
    <property type="entry name" value="Winged helix-like DNA-binding domain superfamily/Winged helix DNA-binding domain"/>
    <property type="match status" value="1"/>
</dbReference>
<accession>A0ABQ2CZE7</accession>
<keyword evidence="2" id="KW-1185">Reference proteome</keyword>
<dbReference type="Pfam" id="PF01527">
    <property type="entry name" value="HTH_Tnp_1"/>
    <property type="match status" value="1"/>
</dbReference>
<dbReference type="InterPro" id="IPR009057">
    <property type="entry name" value="Homeodomain-like_sf"/>
</dbReference>
<gene>
    <name evidence="1" type="ORF">GCM10008938_22480</name>
</gene>
<protein>
    <submittedName>
        <fullName evidence="1">Transposase</fullName>
    </submittedName>
</protein>
<proteinExistence type="predicted"/>
<comment type="caution">
    <text evidence="1">The sequence shown here is derived from an EMBL/GenBank/DDBJ whole genome shotgun (WGS) entry which is preliminary data.</text>
</comment>
<dbReference type="Proteomes" id="UP000632222">
    <property type="component" value="Unassembled WGS sequence"/>
</dbReference>
<dbReference type="InterPro" id="IPR036388">
    <property type="entry name" value="WH-like_DNA-bd_sf"/>
</dbReference>
<dbReference type="PANTHER" id="PTHR33609">
    <property type="entry name" value="LOW CALCIUM RESPONSE LOCUS PROTEIN S"/>
    <property type="match status" value="1"/>
</dbReference>